<dbReference type="GO" id="GO:0070492">
    <property type="term" value="F:oligosaccharide binding"/>
    <property type="evidence" value="ECO:0007669"/>
    <property type="project" value="TreeGrafter"/>
</dbReference>
<dbReference type="InterPro" id="IPR002181">
    <property type="entry name" value="Fibrinogen_a/b/g_C_dom"/>
</dbReference>
<keyword evidence="7" id="KW-1185">Reference proteome</keyword>
<keyword evidence="3" id="KW-0106">Calcium</keyword>
<evidence type="ECO:0000256" key="3">
    <source>
        <dbReference type="ARBA" id="ARBA00022837"/>
    </source>
</evidence>
<keyword evidence="5" id="KW-0732">Signal</keyword>
<dbReference type="NCBIfam" id="NF040941">
    <property type="entry name" value="GGGWT_bact"/>
    <property type="match status" value="1"/>
</dbReference>
<protein>
    <submittedName>
        <fullName evidence="8">Intelectin isoform X2</fullName>
    </submittedName>
</protein>
<evidence type="ECO:0000256" key="2">
    <source>
        <dbReference type="ARBA" id="ARBA00022734"/>
    </source>
</evidence>
<name>A0A6J2W9H6_CHACN</name>
<evidence type="ECO:0000256" key="5">
    <source>
        <dbReference type="SAM" id="SignalP"/>
    </source>
</evidence>
<evidence type="ECO:0000259" key="6">
    <source>
        <dbReference type="PROSITE" id="PS51406"/>
    </source>
</evidence>
<evidence type="ECO:0000313" key="7">
    <source>
        <dbReference type="Proteomes" id="UP000504632"/>
    </source>
</evidence>
<accession>A0A6J2W9H6</accession>
<evidence type="ECO:0000313" key="8">
    <source>
        <dbReference type="RefSeq" id="XP_030640577.1"/>
    </source>
</evidence>
<dbReference type="RefSeq" id="XP_030640577.1">
    <property type="nucleotide sequence ID" value="XM_030784717.1"/>
</dbReference>
<reference evidence="8" key="1">
    <citation type="submission" date="2025-08" db="UniProtKB">
        <authorList>
            <consortium name="RefSeq"/>
        </authorList>
    </citation>
    <scope>IDENTIFICATION</scope>
</reference>
<evidence type="ECO:0000256" key="1">
    <source>
        <dbReference type="ARBA" id="ARBA00022723"/>
    </source>
</evidence>
<dbReference type="Proteomes" id="UP000504632">
    <property type="component" value="Chromosome 9"/>
</dbReference>
<sequence length="329" mass="36243">MLRGIFLLVSLLILNQHEALIAASVTPRPIIHNGSYINPELGRYHARLRVLSRSCKDIKDKYEVKEDGIYFLTTATGSVYQAFCDMTTAGGGWTLVASVHENDIFGKCTPGDRWTSQSGASDRRPEGEKTWANRATFGTAEGATDDDYKNPGYYDITAQDVSVWHVPNNKELEHWTQSSLLRYHTETNFLKDHGGNLFHLFKSNPLVYGRKKCSEEETNGIAVPVVYDLGDKHKTSLLYAPKAREQFEAGFVTFSVFNDEKSALAMCSGVKPTGCSPQHYCIGGGGHASEGAQTDCGDLSAFDWSPDGGDGEQGVSSEKIRSTVLIFYC</sequence>
<keyword evidence="2" id="KW-0430">Lectin</keyword>
<dbReference type="OrthoDB" id="5971203at2759"/>
<feature type="signal peptide" evidence="5">
    <location>
        <begin position="1"/>
        <end position="23"/>
    </location>
</feature>
<dbReference type="GeneID" id="115820986"/>
<dbReference type="Gene3D" id="3.90.215.10">
    <property type="entry name" value="Gamma Fibrinogen, chain A, domain 1"/>
    <property type="match status" value="1"/>
</dbReference>
<dbReference type="SUPFAM" id="SSF56496">
    <property type="entry name" value="Fibrinogen C-terminal domain-like"/>
    <property type="match status" value="1"/>
</dbReference>
<dbReference type="AlphaFoldDB" id="A0A6J2W9H6"/>
<feature type="chain" id="PRO_5026961408" evidence="5">
    <location>
        <begin position="24"/>
        <end position="329"/>
    </location>
</feature>
<keyword evidence="4" id="KW-1015">Disulfide bond</keyword>
<dbReference type="PROSITE" id="PS51406">
    <property type="entry name" value="FIBRINOGEN_C_2"/>
    <property type="match status" value="1"/>
</dbReference>
<dbReference type="FunFam" id="3.90.215.10:FF:000015">
    <property type="entry name" value="Intelectin 2"/>
    <property type="match status" value="1"/>
</dbReference>
<dbReference type="InterPro" id="IPR014716">
    <property type="entry name" value="Fibrinogen_a/b/g_C_1"/>
</dbReference>
<dbReference type="PANTHER" id="PTHR16146">
    <property type="entry name" value="INTELECTIN"/>
    <property type="match status" value="1"/>
</dbReference>
<proteinExistence type="predicted"/>
<organism evidence="7 8">
    <name type="scientific">Chanos chanos</name>
    <name type="common">Milkfish</name>
    <name type="synonym">Mugil chanos</name>
    <dbReference type="NCBI Taxonomy" id="29144"/>
    <lineage>
        <taxon>Eukaryota</taxon>
        <taxon>Metazoa</taxon>
        <taxon>Chordata</taxon>
        <taxon>Craniata</taxon>
        <taxon>Vertebrata</taxon>
        <taxon>Euteleostomi</taxon>
        <taxon>Actinopterygii</taxon>
        <taxon>Neopterygii</taxon>
        <taxon>Teleostei</taxon>
        <taxon>Ostariophysi</taxon>
        <taxon>Gonorynchiformes</taxon>
        <taxon>Chanidae</taxon>
        <taxon>Chanos</taxon>
    </lineage>
</organism>
<keyword evidence="1" id="KW-0479">Metal-binding</keyword>
<dbReference type="GO" id="GO:0005615">
    <property type="term" value="C:extracellular space"/>
    <property type="evidence" value="ECO:0007669"/>
    <property type="project" value="TreeGrafter"/>
</dbReference>
<dbReference type="InterPro" id="IPR036056">
    <property type="entry name" value="Fibrinogen-like_C"/>
</dbReference>
<evidence type="ECO:0000256" key="4">
    <source>
        <dbReference type="ARBA" id="ARBA00023157"/>
    </source>
</evidence>
<dbReference type="GO" id="GO:0046872">
    <property type="term" value="F:metal ion binding"/>
    <property type="evidence" value="ECO:0007669"/>
    <property type="project" value="UniProtKB-KW"/>
</dbReference>
<feature type="domain" description="Fibrinogen C-terminal" evidence="6">
    <location>
        <begin position="46"/>
        <end position="106"/>
    </location>
</feature>
<dbReference type="PANTHER" id="PTHR16146:SF46">
    <property type="entry name" value="INTELECTIN-1A-RELATED"/>
    <property type="match status" value="1"/>
</dbReference>
<gene>
    <name evidence="8" type="primary">LOC115820986</name>
</gene>